<gene>
    <name evidence="2" type="ORF">ParKJ_13720</name>
</gene>
<dbReference type="RefSeq" id="WP_106357159.1">
    <property type="nucleotide sequence ID" value="NZ_JANSLM010000004.1"/>
</dbReference>
<comment type="caution">
    <text evidence="2">The sequence shown here is derived from an EMBL/GenBank/DDBJ whole genome shotgun (WGS) entry which is preliminary data.</text>
</comment>
<organism evidence="2 3">
    <name type="scientific">Paraburkholderia fungorum</name>
    <dbReference type="NCBI Taxonomy" id="134537"/>
    <lineage>
        <taxon>Bacteria</taxon>
        <taxon>Pseudomonadati</taxon>
        <taxon>Pseudomonadota</taxon>
        <taxon>Betaproteobacteria</taxon>
        <taxon>Burkholderiales</taxon>
        <taxon>Burkholderiaceae</taxon>
        <taxon>Paraburkholderia</taxon>
    </lineage>
</organism>
<sequence>MLKCSYKGWVVALVFLSGSPVQASADRSAEREKIDFRGGSSLIFSLPLKGREAKTFGPGWKRAVLEEASGRETPLFPMEAFASMGGVIFARDYSPRVSPSGRYAVLDVLRAGVVDPGPSGTAEDSGRQYCPVLDTASGCIVSMQTGELCGGNWSEKADKWIVTGYEYDATKAMIQYGFSGANELWNQFQKSVKLNGSASIRQHLVDSAGLINIMKCEPPNASNRASYSSIARQLVREGDRNDAAYIEKELGFKKYER</sequence>
<evidence type="ECO:0000313" key="2">
    <source>
        <dbReference type="EMBL" id="MDT8838473.1"/>
    </source>
</evidence>
<evidence type="ECO:0000313" key="3">
    <source>
        <dbReference type="Proteomes" id="UP001246473"/>
    </source>
</evidence>
<protein>
    <submittedName>
        <fullName evidence="2">Uncharacterized protein</fullName>
    </submittedName>
</protein>
<evidence type="ECO:0000256" key="1">
    <source>
        <dbReference type="SAM" id="SignalP"/>
    </source>
</evidence>
<accession>A0AAP5Q7D2</accession>
<feature type="chain" id="PRO_5043054554" evidence="1">
    <location>
        <begin position="24"/>
        <end position="257"/>
    </location>
</feature>
<dbReference type="AlphaFoldDB" id="A0AAP5Q7D2"/>
<keyword evidence="1" id="KW-0732">Signal</keyword>
<feature type="signal peptide" evidence="1">
    <location>
        <begin position="1"/>
        <end position="23"/>
    </location>
</feature>
<dbReference type="Proteomes" id="UP001246473">
    <property type="component" value="Unassembled WGS sequence"/>
</dbReference>
<dbReference type="EMBL" id="JANSLM010000004">
    <property type="protein sequence ID" value="MDT8838473.1"/>
    <property type="molecule type" value="Genomic_DNA"/>
</dbReference>
<proteinExistence type="predicted"/>
<name>A0AAP5Q7D2_9BURK</name>
<reference evidence="2" key="1">
    <citation type="submission" date="2022-08" db="EMBL/GenBank/DDBJ databases">
        <authorList>
            <person name="Kim S.-J."/>
        </authorList>
    </citation>
    <scope>NUCLEOTIDE SEQUENCE</scope>
    <source>
        <strain evidence="2">KJ</strain>
    </source>
</reference>